<dbReference type="GO" id="GO:0006357">
    <property type="term" value="P:regulation of transcription by RNA polymerase II"/>
    <property type="evidence" value="ECO:0000318"/>
    <property type="project" value="GO_Central"/>
</dbReference>
<dbReference type="EMBL" id="AMQM01003586">
    <property type="status" value="NOT_ANNOTATED_CDS"/>
    <property type="molecule type" value="Genomic_DNA"/>
</dbReference>
<protein>
    <recommendedName>
        <fullName evidence="8">Homeobox domain-containing protein</fullName>
    </recommendedName>
</protein>
<keyword evidence="3 5" id="KW-0371">Homeobox</keyword>
<dbReference type="EnsemblMetazoa" id="HelroT98619">
    <property type="protein sequence ID" value="HelroP98619"/>
    <property type="gene ID" value="HelroG98619"/>
</dbReference>
<dbReference type="InterPro" id="IPR050877">
    <property type="entry name" value="EMX-VAX-Noto_Homeobox_TFs"/>
</dbReference>
<dbReference type="PRINTS" id="PR00024">
    <property type="entry name" value="HOMEOBOX"/>
</dbReference>
<name>T1G9N8_HELRO</name>
<dbReference type="STRING" id="6412.T1G9N8"/>
<evidence type="ECO:0000256" key="1">
    <source>
        <dbReference type="ARBA" id="ARBA00004123"/>
    </source>
</evidence>
<dbReference type="GO" id="GO:0005634">
    <property type="term" value="C:nucleus"/>
    <property type="evidence" value="ECO:0000318"/>
    <property type="project" value="GO_Central"/>
</dbReference>
<feature type="region of interest" description="Disordered" evidence="7">
    <location>
        <begin position="214"/>
        <end position="246"/>
    </location>
</feature>
<dbReference type="SMART" id="SM00389">
    <property type="entry name" value="HOX"/>
    <property type="match status" value="1"/>
</dbReference>
<dbReference type="PANTHER" id="PTHR24339">
    <property type="entry name" value="HOMEOBOX PROTEIN EMX-RELATED"/>
    <property type="match status" value="1"/>
</dbReference>
<dbReference type="InterPro" id="IPR001356">
    <property type="entry name" value="HD"/>
</dbReference>
<dbReference type="HOGENOM" id="CLU_761363_0_0_1"/>
<dbReference type="GeneID" id="20217784"/>
<feature type="DNA-binding region" description="Homeobox" evidence="5">
    <location>
        <begin position="249"/>
        <end position="309"/>
    </location>
</feature>
<dbReference type="KEGG" id="hro:HELRODRAFT_98619"/>
<evidence type="ECO:0000313" key="9">
    <source>
        <dbReference type="EMBL" id="ESO07222.1"/>
    </source>
</evidence>
<feature type="domain" description="Homeobox" evidence="8">
    <location>
        <begin position="247"/>
        <end position="308"/>
    </location>
</feature>
<dbReference type="InterPro" id="IPR017970">
    <property type="entry name" value="Homeobox_CS"/>
</dbReference>
<dbReference type="SUPFAM" id="SSF46689">
    <property type="entry name" value="Homeodomain-like"/>
    <property type="match status" value="1"/>
</dbReference>
<dbReference type="CDD" id="cd00086">
    <property type="entry name" value="homeodomain"/>
    <property type="match status" value="1"/>
</dbReference>
<evidence type="ECO:0000313" key="10">
    <source>
        <dbReference type="EnsemblMetazoa" id="HelroP98619"/>
    </source>
</evidence>
<reference evidence="10" key="3">
    <citation type="submission" date="2015-06" db="UniProtKB">
        <authorList>
            <consortium name="EnsemblMetazoa"/>
        </authorList>
    </citation>
    <scope>IDENTIFICATION</scope>
</reference>
<dbReference type="EMBL" id="KB096222">
    <property type="protein sequence ID" value="ESO07222.1"/>
    <property type="molecule type" value="Genomic_DNA"/>
</dbReference>
<dbReference type="PROSITE" id="PS00027">
    <property type="entry name" value="HOMEOBOX_1"/>
    <property type="match status" value="1"/>
</dbReference>
<evidence type="ECO:0000256" key="3">
    <source>
        <dbReference type="ARBA" id="ARBA00023155"/>
    </source>
</evidence>
<evidence type="ECO:0000256" key="6">
    <source>
        <dbReference type="RuleBase" id="RU000682"/>
    </source>
</evidence>
<dbReference type="GO" id="GO:0007420">
    <property type="term" value="P:brain development"/>
    <property type="evidence" value="ECO:0000318"/>
    <property type="project" value="GO_Central"/>
</dbReference>
<keyword evidence="11" id="KW-1185">Reference proteome</keyword>
<reference evidence="11" key="1">
    <citation type="submission" date="2012-12" db="EMBL/GenBank/DDBJ databases">
        <authorList>
            <person name="Hellsten U."/>
            <person name="Grimwood J."/>
            <person name="Chapman J.A."/>
            <person name="Shapiro H."/>
            <person name="Aerts A."/>
            <person name="Otillar R.P."/>
            <person name="Terry A.Y."/>
            <person name="Boore J.L."/>
            <person name="Simakov O."/>
            <person name="Marletaz F."/>
            <person name="Cho S.-J."/>
            <person name="Edsinger-Gonzales E."/>
            <person name="Havlak P."/>
            <person name="Kuo D.-H."/>
            <person name="Larsson T."/>
            <person name="Lv J."/>
            <person name="Arendt D."/>
            <person name="Savage R."/>
            <person name="Osoegawa K."/>
            <person name="de Jong P."/>
            <person name="Lindberg D.R."/>
            <person name="Seaver E.C."/>
            <person name="Weisblat D.A."/>
            <person name="Putnam N.H."/>
            <person name="Grigoriev I.V."/>
            <person name="Rokhsar D.S."/>
        </authorList>
    </citation>
    <scope>NUCLEOTIDE SEQUENCE</scope>
</reference>
<dbReference type="InterPro" id="IPR020479">
    <property type="entry name" value="HD_metazoa"/>
</dbReference>
<reference evidence="9 11" key="2">
    <citation type="journal article" date="2013" name="Nature">
        <title>Insights into bilaterian evolution from three spiralian genomes.</title>
        <authorList>
            <person name="Simakov O."/>
            <person name="Marletaz F."/>
            <person name="Cho S.J."/>
            <person name="Edsinger-Gonzales E."/>
            <person name="Havlak P."/>
            <person name="Hellsten U."/>
            <person name="Kuo D.H."/>
            <person name="Larsson T."/>
            <person name="Lv J."/>
            <person name="Arendt D."/>
            <person name="Savage R."/>
            <person name="Osoegawa K."/>
            <person name="de Jong P."/>
            <person name="Grimwood J."/>
            <person name="Chapman J.A."/>
            <person name="Shapiro H."/>
            <person name="Aerts A."/>
            <person name="Otillar R.P."/>
            <person name="Terry A.Y."/>
            <person name="Boore J.L."/>
            <person name="Grigoriev I.V."/>
            <person name="Lindberg D.R."/>
            <person name="Seaver E.C."/>
            <person name="Weisblat D.A."/>
            <person name="Putnam N.H."/>
            <person name="Rokhsar D.S."/>
        </authorList>
    </citation>
    <scope>NUCLEOTIDE SEQUENCE</scope>
</reference>
<dbReference type="PANTHER" id="PTHR24339:SF28">
    <property type="entry name" value="E5-RELATED"/>
    <property type="match status" value="1"/>
</dbReference>
<gene>
    <name evidence="10" type="primary">20217784</name>
    <name evidence="9" type="ORF">HELRODRAFT_98619</name>
</gene>
<comment type="subcellular location">
    <subcellularLocation>
        <location evidence="1 5 6">Nucleus</location>
    </subcellularLocation>
</comment>
<dbReference type="Pfam" id="PF00046">
    <property type="entry name" value="Homeodomain"/>
    <property type="match status" value="1"/>
</dbReference>
<evidence type="ECO:0000256" key="4">
    <source>
        <dbReference type="ARBA" id="ARBA00023242"/>
    </source>
</evidence>
<dbReference type="OrthoDB" id="6159439at2759"/>
<dbReference type="GO" id="GO:0007417">
    <property type="term" value="P:central nervous system development"/>
    <property type="evidence" value="ECO:0000318"/>
    <property type="project" value="GO_Central"/>
</dbReference>
<dbReference type="PROSITE" id="PS50071">
    <property type="entry name" value="HOMEOBOX_2"/>
    <property type="match status" value="1"/>
</dbReference>
<accession>T1G9N8</accession>
<evidence type="ECO:0000256" key="5">
    <source>
        <dbReference type="PROSITE-ProRule" id="PRU00108"/>
    </source>
</evidence>
<dbReference type="GO" id="GO:0030182">
    <property type="term" value="P:neuron differentiation"/>
    <property type="evidence" value="ECO:0000318"/>
    <property type="project" value="GO_Central"/>
</dbReference>
<keyword evidence="4 5" id="KW-0539">Nucleus</keyword>
<dbReference type="eggNOG" id="KOG0489">
    <property type="taxonomic scope" value="Eukaryota"/>
</dbReference>
<dbReference type="InterPro" id="IPR009057">
    <property type="entry name" value="Homeodomain-like_sf"/>
</dbReference>
<evidence type="ECO:0000256" key="2">
    <source>
        <dbReference type="ARBA" id="ARBA00023125"/>
    </source>
</evidence>
<feature type="compositionally biased region" description="Polar residues" evidence="7">
    <location>
        <begin position="214"/>
        <end position="232"/>
    </location>
</feature>
<keyword evidence="2 5" id="KW-0238">DNA-binding</keyword>
<dbReference type="GO" id="GO:0000978">
    <property type="term" value="F:RNA polymerase II cis-regulatory region sequence-specific DNA binding"/>
    <property type="evidence" value="ECO:0000318"/>
    <property type="project" value="GO_Central"/>
</dbReference>
<dbReference type="RefSeq" id="XP_009014600.1">
    <property type="nucleotide sequence ID" value="XM_009016352.1"/>
</dbReference>
<evidence type="ECO:0000313" key="11">
    <source>
        <dbReference type="Proteomes" id="UP000015101"/>
    </source>
</evidence>
<evidence type="ECO:0000259" key="8">
    <source>
        <dbReference type="PROSITE" id="PS50071"/>
    </source>
</evidence>
<proteinExistence type="predicted"/>
<dbReference type="GO" id="GO:0000981">
    <property type="term" value="F:DNA-binding transcription factor activity, RNA polymerase II-specific"/>
    <property type="evidence" value="ECO:0000318"/>
    <property type="project" value="GO_Central"/>
</dbReference>
<dbReference type="CTD" id="20217784"/>
<dbReference type="Proteomes" id="UP000015101">
    <property type="component" value="Unassembled WGS sequence"/>
</dbReference>
<organism evidence="10 11">
    <name type="scientific">Helobdella robusta</name>
    <name type="common">Californian leech</name>
    <dbReference type="NCBI Taxonomy" id="6412"/>
    <lineage>
        <taxon>Eukaryota</taxon>
        <taxon>Metazoa</taxon>
        <taxon>Spiralia</taxon>
        <taxon>Lophotrochozoa</taxon>
        <taxon>Annelida</taxon>
        <taxon>Clitellata</taxon>
        <taxon>Hirudinea</taxon>
        <taxon>Rhynchobdellida</taxon>
        <taxon>Glossiphoniidae</taxon>
        <taxon>Helobdella</taxon>
    </lineage>
</organism>
<dbReference type="Gene3D" id="1.10.10.60">
    <property type="entry name" value="Homeodomain-like"/>
    <property type="match status" value="1"/>
</dbReference>
<sequence>MTKRSFDVESLIRKTTAGDDVEELNLKVNSNFNASPIDNKPFVDNDLPLNMAYEPKVTPPHASFQSALTTHRRHQLQPPRLQLMSSVCQGMIHADASCRTHVWPTWFSIINPYFNNFASKCPSKSINDSKSGELSLEEDNNGVKNKTSLVSECRKCGDTSDEIEAGAATATNNSGRCVAAVKCENIVSGCMSSCFESFREPFYSPILQQSQGSQNGFVSTTSGLKQPATTSDSELDAADDTPHNANSDIKRLRTAFSSKQLLGLEKEFLNGGMYLSRLRRIEIAENLKLSEKQVKIWFQNRRVKHKKGSVEQGRYCQDKAAHISTSSNSQTDKKIDIVSNINCGKLHLQRNTLDFPEYINNWNN</sequence>
<evidence type="ECO:0000256" key="7">
    <source>
        <dbReference type="SAM" id="MobiDB-lite"/>
    </source>
</evidence>
<dbReference type="AlphaFoldDB" id="T1G9N8"/>
<dbReference type="InParanoid" id="T1G9N8"/>